<dbReference type="HOGENOM" id="CLU_122494_0_0_1"/>
<dbReference type="PANTHER" id="PTHR35563">
    <property type="entry name" value="BARREL METAL-DEPENDENT HYDROLASE, PUTATIVE (AFU_ORTHOLOGUE AFUA_1G16240)-RELATED"/>
    <property type="match status" value="1"/>
</dbReference>
<organism evidence="1 2">
    <name type="scientific">Aspergillus ruber (strain CBS 135680)</name>
    <dbReference type="NCBI Taxonomy" id="1388766"/>
    <lineage>
        <taxon>Eukaryota</taxon>
        <taxon>Fungi</taxon>
        <taxon>Dikarya</taxon>
        <taxon>Ascomycota</taxon>
        <taxon>Pezizomycotina</taxon>
        <taxon>Eurotiomycetes</taxon>
        <taxon>Eurotiomycetidae</taxon>
        <taxon>Eurotiales</taxon>
        <taxon>Aspergillaceae</taxon>
        <taxon>Aspergillus</taxon>
        <taxon>Aspergillus subgen. Aspergillus</taxon>
    </lineage>
</organism>
<dbReference type="EMBL" id="KK088429">
    <property type="protein sequence ID" value="EYE93888.1"/>
    <property type="molecule type" value="Genomic_DNA"/>
</dbReference>
<feature type="non-terminal residue" evidence="1">
    <location>
        <position position="180"/>
    </location>
</feature>
<dbReference type="OrthoDB" id="2135488at2759"/>
<dbReference type="Proteomes" id="UP000019804">
    <property type="component" value="Unassembled WGS sequence"/>
</dbReference>
<sequence>MHEIDVQVRLIEATARGWYNREIRQGITFWPKLCESMRQCPVSVVVDHMALIAGSSYRYGDSTNIQLNSYLRETKILGLQMPCRAPREGILWIKVSAPYRCSNLGPQYEDLRWVVRRFVDVNSKDVLWGSDWPHTKKHEDRVGRSQERDDAFLEVDNRAWIEVLSTWFSEEKWQLMWIGN</sequence>
<dbReference type="InterPro" id="IPR052358">
    <property type="entry name" value="Aro_Compnd_Degr_Hydrolases"/>
</dbReference>
<protein>
    <recommendedName>
        <fullName evidence="3">Amidohydrolase-related domain-containing protein</fullName>
    </recommendedName>
</protein>
<name>A0A017SA05_ASPRC</name>
<evidence type="ECO:0008006" key="3">
    <source>
        <dbReference type="Google" id="ProtNLM"/>
    </source>
</evidence>
<dbReference type="InterPro" id="IPR032466">
    <property type="entry name" value="Metal_Hydrolase"/>
</dbReference>
<evidence type="ECO:0000313" key="2">
    <source>
        <dbReference type="Proteomes" id="UP000019804"/>
    </source>
</evidence>
<evidence type="ECO:0000313" key="1">
    <source>
        <dbReference type="EMBL" id="EYE93888.1"/>
    </source>
</evidence>
<dbReference type="Gene3D" id="3.20.20.140">
    <property type="entry name" value="Metal-dependent hydrolases"/>
    <property type="match status" value="1"/>
</dbReference>
<proteinExistence type="predicted"/>
<dbReference type="AlphaFoldDB" id="A0A017SA05"/>
<accession>A0A017SA05</accession>
<dbReference type="STRING" id="1388766.A0A017SA05"/>
<dbReference type="SUPFAM" id="SSF51556">
    <property type="entry name" value="Metallo-dependent hydrolases"/>
    <property type="match status" value="1"/>
</dbReference>
<dbReference type="GeneID" id="63702495"/>
<keyword evidence="2" id="KW-1185">Reference proteome</keyword>
<dbReference type="PANTHER" id="PTHR35563:SF2">
    <property type="entry name" value="BARREL METAL-DEPENDENT HYDROLASE, PUTATIVE (AFU_ORTHOLOGUE AFUA_1G16240)-RELATED"/>
    <property type="match status" value="1"/>
</dbReference>
<reference evidence="2" key="1">
    <citation type="journal article" date="2014" name="Nat. Commun.">
        <title>Genomic adaptations of the halophilic Dead Sea filamentous fungus Eurotium rubrum.</title>
        <authorList>
            <person name="Kis-Papo T."/>
            <person name="Weig A.R."/>
            <person name="Riley R."/>
            <person name="Persoh D."/>
            <person name="Salamov A."/>
            <person name="Sun H."/>
            <person name="Lipzen A."/>
            <person name="Wasser S.P."/>
            <person name="Rambold G."/>
            <person name="Grigoriev I.V."/>
            <person name="Nevo E."/>
        </authorList>
    </citation>
    <scope>NUCLEOTIDE SEQUENCE [LARGE SCALE GENOMIC DNA]</scope>
    <source>
        <strain evidence="2">CBS 135680</strain>
    </source>
</reference>
<gene>
    <name evidence="1" type="ORF">EURHEDRAFT_540206</name>
</gene>
<dbReference type="RefSeq" id="XP_040637576.1">
    <property type="nucleotide sequence ID" value="XM_040787371.1"/>
</dbReference>